<dbReference type="AlphaFoldDB" id="A0AAV7J9V3"/>
<proteinExistence type="predicted"/>
<evidence type="ECO:0000313" key="3">
    <source>
        <dbReference type="Proteomes" id="UP001165289"/>
    </source>
</evidence>
<dbReference type="Proteomes" id="UP001165289">
    <property type="component" value="Unassembled WGS sequence"/>
</dbReference>
<comment type="caution">
    <text evidence="2">The sequence shown here is derived from an EMBL/GenBank/DDBJ whole genome shotgun (WGS) entry which is preliminary data.</text>
</comment>
<organism evidence="2 3">
    <name type="scientific">Oopsacas minuta</name>
    <dbReference type="NCBI Taxonomy" id="111878"/>
    <lineage>
        <taxon>Eukaryota</taxon>
        <taxon>Metazoa</taxon>
        <taxon>Porifera</taxon>
        <taxon>Hexactinellida</taxon>
        <taxon>Hexasterophora</taxon>
        <taxon>Lyssacinosida</taxon>
        <taxon>Leucopsacidae</taxon>
        <taxon>Oopsacas</taxon>
    </lineage>
</organism>
<gene>
    <name evidence="2" type="ORF">LOD99_12982</name>
</gene>
<protein>
    <submittedName>
        <fullName evidence="2">Uncharacterized protein</fullName>
    </submittedName>
</protein>
<evidence type="ECO:0000313" key="2">
    <source>
        <dbReference type="EMBL" id="KAI6645719.1"/>
    </source>
</evidence>
<accession>A0AAV7J9V3</accession>
<dbReference type="EMBL" id="JAKMXF010000365">
    <property type="protein sequence ID" value="KAI6645719.1"/>
    <property type="molecule type" value="Genomic_DNA"/>
</dbReference>
<sequence length="115" mass="13174">MASNMDNKTTLSLTAFHTSHNSDVNITTNLPEPLTIPCLLENLKSLREKSNKEISRWVEEEKIEEDKTVKKKRKVSENDLSDVEETDKDLDNDIDKILSAQVETDKNSQTKKSRI</sequence>
<evidence type="ECO:0000256" key="1">
    <source>
        <dbReference type="SAM" id="MobiDB-lite"/>
    </source>
</evidence>
<feature type="region of interest" description="Disordered" evidence="1">
    <location>
        <begin position="51"/>
        <end position="93"/>
    </location>
</feature>
<feature type="compositionally biased region" description="Basic and acidic residues" evidence="1">
    <location>
        <begin position="51"/>
        <end position="68"/>
    </location>
</feature>
<name>A0AAV7J9V3_9METZ</name>
<feature type="compositionally biased region" description="Acidic residues" evidence="1">
    <location>
        <begin position="79"/>
        <end position="88"/>
    </location>
</feature>
<reference evidence="2 3" key="1">
    <citation type="journal article" date="2023" name="BMC Biol.">
        <title>The compact genome of the sponge Oopsacas minuta (Hexactinellida) is lacking key metazoan core genes.</title>
        <authorList>
            <person name="Santini S."/>
            <person name="Schenkelaars Q."/>
            <person name="Jourda C."/>
            <person name="Duchesne M."/>
            <person name="Belahbib H."/>
            <person name="Rocher C."/>
            <person name="Selva M."/>
            <person name="Riesgo A."/>
            <person name="Vervoort M."/>
            <person name="Leys S.P."/>
            <person name="Kodjabachian L."/>
            <person name="Le Bivic A."/>
            <person name="Borchiellini C."/>
            <person name="Claverie J.M."/>
            <person name="Renard E."/>
        </authorList>
    </citation>
    <scope>NUCLEOTIDE SEQUENCE [LARGE SCALE GENOMIC DNA]</scope>
    <source>
        <strain evidence="2">SPO-2</strain>
    </source>
</reference>
<keyword evidence="3" id="KW-1185">Reference proteome</keyword>